<feature type="non-terminal residue" evidence="1">
    <location>
        <position position="84"/>
    </location>
</feature>
<evidence type="ECO:0000313" key="1">
    <source>
        <dbReference type="EMBL" id="CAG8849917.1"/>
    </source>
</evidence>
<evidence type="ECO:0000313" key="2">
    <source>
        <dbReference type="Proteomes" id="UP000789901"/>
    </source>
</evidence>
<dbReference type="EMBL" id="CAJVQB010098589">
    <property type="protein sequence ID" value="CAG8849917.1"/>
    <property type="molecule type" value="Genomic_DNA"/>
</dbReference>
<gene>
    <name evidence="1" type="ORF">GMARGA_LOCUS39945</name>
</gene>
<name>A0ABN7X9X2_GIGMA</name>
<proteinExistence type="predicted"/>
<dbReference type="Proteomes" id="UP000789901">
    <property type="component" value="Unassembled WGS sequence"/>
</dbReference>
<accession>A0ABN7X9X2</accession>
<feature type="non-terminal residue" evidence="1">
    <location>
        <position position="1"/>
    </location>
</feature>
<sequence>LIQRKINEYEQEILDLAFIIEYKQQLTTQKRKAEKSKNQIESKIFLNDIEIEIPFEELLEINKENFPVMELKFEKLSSYEIQTL</sequence>
<protein>
    <submittedName>
        <fullName evidence="1">35964_t:CDS:1</fullName>
    </submittedName>
</protein>
<organism evidence="1 2">
    <name type="scientific">Gigaspora margarita</name>
    <dbReference type="NCBI Taxonomy" id="4874"/>
    <lineage>
        <taxon>Eukaryota</taxon>
        <taxon>Fungi</taxon>
        <taxon>Fungi incertae sedis</taxon>
        <taxon>Mucoromycota</taxon>
        <taxon>Glomeromycotina</taxon>
        <taxon>Glomeromycetes</taxon>
        <taxon>Diversisporales</taxon>
        <taxon>Gigasporaceae</taxon>
        <taxon>Gigaspora</taxon>
    </lineage>
</organism>
<reference evidence="1 2" key="1">
    <citation type="submission" date="2021-06" db="EMBL/GenBank/DDBJ databases">
        <authorList>
            <person name="Kallberg Y."/>
            <person name="Tangrot J."/>
            <person name="Rosling A."/>
        </authorList>
    </citation>
    <scope>NUCLEOTIDE SEQUENCE [LARGE SCALE GENOMIC DNA]</scope>
    <source>
        <strain evidence="1 2">120-4 pot B 10/14</strain>
    </source>
</reference>
<comment type="caution">
    <text evidence="1">The sequence shown here is derived from an EMBL/GenBank/DDBJ whole genome shotgun (WGS) entry which is preliminary data.</text>
</comment>
<keyword evidence="2" id="KW-1185">Reference proteome</keyword>